<dbReference type="Proteomes" id="UP001283361">
    <property type="component" value="Unassembled WGS sequence"/>
</dbReference>
<dbReference type="EMBL" id="JAWDGP010004189">
    <property type="protein sequence ID" value="KAK3766955.1"/>
    <property type="molecule type" value="Genomic_DNA"/>
</dbReference>
<sequence>MFEIHRSIFALALGLTAVSIGAQTVQRDQDVLTFLSHRFHKVAHPGGYEENFKRAVHFHDSQRFGNSDKDGTHIQLKAFGDDRSNSISPEDTQVALRYLHDVLFSSNTGPELAKIAKKMTSGQESLGQLSDFETCAADVNRMMTALSNNTAWAVRMAC</sequence>
<keyword evidence="3" id="KW-1185">Reference proteome</keyword>
<evidence type="ECO:0000313" key="3">
    <source>
        <dbReference type="Proteomes" id="UP001283361"/>
    </source>
</evidence>
<protein>
    <recommendedName>
        <fullName evidence="4">Extracellular globin</fullName>
    </recommendedName>
</protein>
<feature type="signal peptide" evidence="1">
    <location>
        <begin position="1"/>
        <end position="22"/>
    </location>
</feature>
<comment type="caution">
    <text evidence="2">The sequence shown here is derived from an EMBL/GenBank/DDBJ whole genome shotgun (WGS) entry which is preliminary data.</text>
</comment>
<gene>
    <name evidence="2" type="ORF">RRG08_059824</name>
</gene>
<organism evidence="2 3">
    <name type="scientific">Elysia crispata</name>
    <name type="common">lettuce slug</name>
    <dbReference type="NCBI Taxonomy" id="231223"/>
    <lineage>
        <taxon>Eukaryota</taxon>
        <taxon>Metazoa</taxon>
        <taxon>Spiralia</taxon>
        <taxon>Lophotrochozoa</taxon>
        <taxon>Mollusca</taxon>
        <taxon>Gastropoda</taxon>
        <taxon>Heterobranchia</taxon>
        <taxon>Euthyneura</taxon>
        <taxon>Panpulmonata</taxon>
        <taxon>Sacoglossa</taxon>
        <taxon>Placobranchoidea</taxon>
        <taxon>Plakobranchidae</taxon>
        <taxon>Elysia</taxon>
    </lineage>
</organism>
<evidence type="ECO:0000256" key="1">
    <source>
        <dbReference type="SAM" id="SignalP"/>
    </source>
</evidence>
<accession>A0AAE0ZCW3</accession>
<evidence type="ECO:0008006" key="4">
    <source>
        <dbReference type="Google" id="ProtNLM"/>
    </source>
</evidence>
<keyword evidence="1" id="KW-0732">Signal</keyword>
<evidence type="ECO:0000313" key="2">
    <source>
        <dbReference type="EMBL" id="KAK3766955.1"/>
    </source>
</evidence>
<reference evidence="2" key="1">
    <citation type="journal article" date="2023" name="G3 (Bethesda)">
        <title>A reference genome for the long-term kleptoplast-retaining sea slug Elysia crispata morphotype clarki.</title>
        <authorList>
            <person name="Eastman K.E."/>
            <person name="Pendleton A.L."/>
            <person name="Shaikh M.A."/>
            <person name="Suttiyut T."/>
            <person name="Ogas R."/>
            <person name="Tomko P."/>
            <person name="Gavelis G."/>
            <person name="Widhalm J.R."/>
            <person name="Wisecaver J.H."/>
        </authorList>
    </citation>
    <scope>NUCLEOTIDE SEQUENCE</scope>
    <source>
        <strain evidence="2">ECLA1</strain>
    </source>
</reference>
<name>A0AAE0ZCW3_9GAST</name>
<dbReference type="AlphaFoldDB" id="A0AAE0ZCW3"/>
<feature type="chain" id="PRO_5042079892" description="Extracellular globin" evidence="1">
    <location>
        <begin position="23"/>
        <end position="158"/>
    </location>
</feature>
<proteinExistence type="predicted"/>